<evidence type="ECO:0000256" key="9">
    <source>
        <dbReference type="PROSITE-ProRule" id="PRU00175"/>
    </source>
</evidence>
<dbReference type="SMART" id="SM00184">
    <property type="entry name" value="RING"/>
    <property type="match status" value="1"/>
</dbReference>
<keyword evidence="9" id="KW-0863">Zinc-finger</keyword>
<keyword evidence="13" id="KW-1185">Reference proteome</keyword>
<keyword evidence="4" id="KW-0479">Metal-binding</keyword>
<reference evidence="12 13" key="1">
    <citation type="journal article" date="2011" name="Science">
        <title>The Selaginella genome identifies genetic changes associated with the evolution of vascular plants.</title>
        <authorList>
            <person name="Banks J.A."/>
            <person name="Nishiyama T."/>
            <person name="Hasebe M."/>
            <person name="Bowman J.L."/>
            <person name="Gribskov M."/>
            <person name="dePamphilis C."/>
            <person name="Albert V.A."/>
            <person name="Aono N."/>
            <person name="Aoyama T."/>
            <person name="Ambrose B.A."/>
            <person name="Ashton N.W."/>
            <person name="Axtell M.J."/>
            <person name="Barker E."/>
            <person name="Barker M.S."/>
            <person name="Bennetzen J.L."/>
            <person name="Bonawitz N.D."/>
            <person name="Chapple C."/>
            <person name="Cheng C."/>
            <person name="Correa L.G."/>
            <person name="Dacre M."/>
            <person name="DeBarry J."/>
            <person name="Dreyer I."/>
            <person name="Elias M."/>
            <person name="Engstrom E.M."/>
            <person name="Estelle M."/>
            <person name="Feng L."/>
            <person name="Finet C."/>
            <person name="Floyd S.K."/>
            <person name="Frommer W.B."/>
            <person name="Fujita T."/>
            <person name="Gramzow L."/>
            <person name="Gutensohn M."/>
            <person name="Harholt J."/>
            <person name="Hattori M."/>
            <person name="Heyl A."/>
            <person name="Hirai T."/>
            <person name="Hiwatashi Y."/>
            <person name="Ishikawa M."/>
            <person name="Iwata M."/>
            <person name="Karol K.G."/>
            <person name="Koehler B."/>
            <person name="Kolukisaoglu U."/>
            <person name="Kubo M."/>
            <person name="Kurata T."/>
            <person name="Lalonde S."/>
            <person name="Li K."/>
            <person name="Li Y."/>
            <person name="Litt A."/>
            <person name="Lyons E."/>
            <person name="Manning G."/>
            <person name="Maruyama T."/>
            <person name="Michael T.P."/>
            <person name="Mikami K."/>
            <person name="Miyazaki S."/>
            <person name="Morinaga S."/>
            <person name="Murata T."/>
            <person name="Mueller-Roeber B."/>
            <person name="Nelson D.R."/>
            <person name="Obara M."/>
            <person name="Oguri Y."/>
            <person name="Olmstead R.G."/>
            <person name="Onodera N."/>
            <person name="Petersen B.L."/>
            <person name="Pils B."/>
            <person name="Prigge M."/>
            <person name="Rensing S.A."/>
            <person name="Riano-Pachon D.M."/>
            <person name="Roberts A.W."/>
            <person name="Sato Y."/>
            <person name="Scheller H.V."/>
            <person name="Schulz B."/>
            <person name="Schulz C."/>
            <person name="Shakirov E.V."/>
            <person name="Shibagaki N."/>
            <person name="Shinohara N."/>
            <person name="Shippen D.E."/>
            <person name="Soerensen I."/>
            <person name="Sotooka R."/>
            <person name="Sugimoto N."/>
            <person name="Sugita M."/>
            <person name="Sumikawa N."/>
            <person name="Tanurdzic M."/>
            <person name="Theissen G."/>
            <person name="Ulvskov P."/>
            <person name="Wakazuki S."/>
            <person name="Weng J.K."/>
            <person name="Willats W.W."/>
            <person name="Wipf D."/>
            <person name="Wolf P.G."/>
            <person name="Yang L."/>
            <person name="Zimmer A.D."/>
            <person name="Zhu Q."/>
            <person name="Mitros T."/>
            <person name="Hellsten U."/>
            <person name="Loque D."/>
            <person name="Otillar R."/>
            <person name="Salamov A."/>
            <person name="Schmutz J."/>
            <person name="Shapiro H."/>
            <person name="Lindquist E."/>
            <person name="Lucas S."/>
            <person name="Rokhsar D."/>
            <person name="Grigoriev I.V."/>
        </authorList>
    </citation>
    <scope>NUCLEOTIDE SEQUENCE [LARGE SCALE GENOMIC DNA]</scope>
</reference>
<dbReference type="GO" id="GO:0016567">
    <property type="term" value="P:protein ubiquitination"/>
    <property type="evidence" value="ECO:0007669"/>
    <property type="project" value="InterPro"/>
</dbReference>
<dbReference type="PROSITE" id="PS50089">
    <property type="entry name" value="ZF_RING_2"/>
    <property type="match status" value="1"/>
</dbReference>
<dbReference type="eggNOG" id="KOG0800">
    <property type="taxonomic scope" value="Eukaryota"/>
</dbReference>
<comment type="subcellular location">
    <subcellularLocation>
        <location evidence="1">Membrane</location>
        <topology evidence="1">Single-pass membrane protein</topology>
    </subcellularLocation>
</comment>
<dbReference type="PANTHER" id="PTHR46905">
    <property type="entry name" value="RING-H2 FINGER PROTEIN ATL78"/>
    <property type="match status" value="1"/>
</dbReference>
<dbReference type="GO" id="GO:0008270">
    <property type="term" value="F:zinc ion binding"/>
    <property type="evidence" value="ECO:0007669"/>
    <property type="project" value="UniProtKB-KW"/>
</dbReference>
<keyword evidence="3" id="KW-0812">Transmembrane</keyword>
<protein>
    <recommendedName>
        <fullName evidence="11">RING-type domain-containing protein</fullName>
    </recommendedName>
</protein>
<evidence type="ECO:0000313" key="13">
    <source>
        <dbReference type="Proteomes" id="UP000001514"/>
    </source>
</evidence>
<evidence type="ECO:0000313" key="12">
    <source>
        <dbReference type="EMBL" id="EFJ26813.1"/>
    </source>
</evidence>
<feature type="compositionally biased region" description="Pro residues" evidence="10">
    <location>
        <begin position="81"/>
        <end position="97"/>
    </location>
</feature>
<dbReference type="PANTHER" id="PTHR46905:SF7">
    <property type="entry name" value="RING-H2 FINGER PROTEIN ATL78"/>
    <property type="match status" value="1"/>
</dbReference>
<evidence type="ECO:0000256" key="3">
    <source>
        <dbReference type="ARBA" id="ARBA00022692"/>
    </source>
</evidence>
<dbReference type="OrthoDB" id="9984778at2759"/>
<dbReference type="InterPro" id="IPR013083">
    <property type="entry name" value="Znf_RING/FYVE/PHD"/>
</dbReference>
<dbReference type="GO" id="GO:0016020">
    <property type="term" value="C:membrane"/>
    <property type="evidence" value="ECO:0007669"/>
    <property type="project" value="UniProtKB-SubCell"/>
</dbReference>
<keyword evidence="7" id="KW-0472">Membrane</keyword>
<evidence type="ECO:0000256" key="5">
    <source>
        <dbReference type="ARBA" id="ARBA00022833"/>
    </source>
</evidence>
<organism evidence="13">
    <name type="scientific">Selaginella moellendorffii</name>
    <name type="common">Spikemoss</name>
    <dbReference type="NCBI Taxonomy" id="88036"/>
    <lineage>
        <taxon>Eukaryota</taxon>
        <taxon>Viridiplantae</taxon>
        <taxon>Streptophyta</taxon>
        <taxon>Embryophyta</taxon>
        <taxon>Tracheophyta</taxon>
        <taxon>Lycopodiopsida</taxon>
        <taxon>Selaginellales</taxon>
        <taxon>Selaginellaceae</taxon>
        <taxon>Selaginella</taxon>
    </lineage>
</organism>
<dbReference type="GO" id="GO:0016740">
    <property type="term" value="F:transferase activity"/>
    <property type="evidence" value="ECO:0007669"/>
    <property type="project" value="UniProtKB-KW"/>
</dbReference>
<evidence type="ECO:0000256" key="4">
    <source>
        <dbReference type="ARBA" id="ARBA00022723"/>
    </source>
</evidence>
<proteinExistence type="inferred from homology"/>
<keyword evidence="2" id="KW-0808">Transferase</keyword>
<evidence type="ECO:0000256" key="1">
    <source>
        <dbReference type="ARBA" id="ARBA00004167"/>
    </source>
</evidence>
<sequence length="150" mass="16518">MLASQRTKNPELGCCSICLAEFGKQDDFIRMMPSCGHCFHSECIALWLVAHSSCPVCRRSLIGLETQCCKNCGRITASNPQAPPPPPSPLPPPPPPTTRDLSFSEAVACYSVQLQTATMPIPTPEPSRTIQLEEVVIEVPPDDFRRDHHH</sequence>
<dbReference type="InterPro" id="IPR044602">
    <property type="entry name" value="ATL10/ATL72-79-like"/>
</dbReference>
<evidence type="ECO:0000256" key="10">
    <source>
        <dbReference type="SAM" id="MobiDB-lite"/>
    </source>
</evidence>
<dbReference type="Gramene" id="EFJ26813">
    <property type="protein sequence ID" value="EFJ26813"/>
    <property type="gene ID" value="SELMODRAFT_96681"/>
</dbReference>
<feature type="region of interest" description="Disordered" evidence="10">
    <location>
        <begin position="78"/>
        <end position="100"/>
    </location>
</feature>
<dbReference type="InterPro" id="IPR001841">
    <property type="entry name" value="Znf_RING"/>
</dbReference>
<keyword evidence="6" id="KW-1133">Transmembrane helix</keyword>
<gene>
    <name evidence="12" type="ORF">SELMODRAFT_96681</name>
</gene>
<evidence type="ECO:0000256" key="8">
    <source>
        <dbReference type="ARBA" id="ARBA00024209"/>
    </source>
</evidence>
<evidence type="ECO:0000259" key="11">
    <source>
        <dbReference type="PROSITE" id="PS50089"/>
    </source>
</evidence>
<dbReference type="KEGG" id="smo:SELMODRAFT_96681"/>
<dbReference type="Proteomes" id="UP000001514">
    <property type="component" value="Unassembled WGS sequence"/>
</dbReference>
<keyword evidence="5" id="KW-0862">Zinc</keyword>
<dbReference type="InParanoid" id="D8RM17"/>
<dbReference type="EMBL" id="GL377583">
    <property type="protein sequence ID" value="EFJ26813.1"/>
    <property type="molecule type" value="Genomic_DNA"/>
</dbReference>
<comment type="similarity">
    <text evidence="8">Belongs to the RING-type zinc finger family. ATL subfamily.</text>
</comment>
<evidence type="ECO:0000256" key="6">
    <source>
        <dbReference type="ARBA" id="ARBA00022989"/>
    </source>
</evidence>
<dbReference type="HOGENOM" id="CLU_1809539_0_0_1"/>
<name>D8RM17_SELML</name>
<accession>D8RM17</accession>
<evidence type="ECO:0000256" key="2">
    <source>
        <dbReference type="ARBA" id="ARBA00022679"/>
    </source>
</evidence>
<feature type="domain" description="RING-type" evidence="11">
    <location>
        <begin position="15"/>
        <end position="58"/>
    </location>
</feature>
<evidence type="ECO:0000256" key="7">
    <source>
        <dbReference type="ARBA" id="ARBA00023136"/>
    </source>
</evidence>
<dbReference type="SUPFAM" id="SSF57850">
    <property type="entry name" value="RING/U-box"/>
    <property type="match status" value="1"/>
</dbReference>
<dbReference type="Pfam" id="PF13639">
    <property type="entry name" value="zf-RING_2"/>
    <property type="match status" value="1"/>
</dbReference>
<dbReference type="AlphaFoldDB" id="D8RM17"/>
<dbReference type="Gene3D" id="3.30.40.10">
    <property type="entry name" value="Zinc/RING finger domain, C3HC4 (zinc finger)"/>
    <property type="match status" value="1"/>
</dbReference>